<protein>
    <submittedName>
        <fullName evidence="2">Uncharacterized protein</fullName>
    </submittedName>
</protein>
<keyword evidence="3" id="KW-1185">Reference proteome</keyword>
<evidence type="ECO:0000256" key="1">
    <source>
        <dbReference type="SAM" id="MobiDB-lite"/>
    </source>
</evidence>
<dbReference type="AlphaFoldDB" id="A0A5N6JRI0"/>
<sequence length="98" mass="10979">MHTKRREMNFAMVPMAAPKNLNANAILLAPPSTRPHRSVCAKPVNRHMKKEMTRATPNPVAEKTPAIVDSRMHNEGYLVLQLIPSAVNKRKACSLLLR</sequence>
<comment type="caution">
    <text evidence="2">The sequence shown here is derived from an EMBL/GenBank/DDBJ whole genome shotgun (WGS) entry which is preliminary data.</text>
</comment>
<proteinExistence type="predicted"/>
<feature type="compositionally biased region" description="Basic residues" evidence="1">
    <location>
        <begin position="34"/>
        <end position="49"/>
    </location>
</feature>
<evidence type="ECO:0000313" key="2">
    <source>
        <dbReference type="EMBL" id="KAB8291383.1"/>
    </source>
</evidence>
<evidence type="ECO:0000313" key="3">
    <source>
        <dbReference type="Proteomes" id="UP000326757"/>
    </source>
</evidence>
<dbReference type="Proteomes" id="UP000326757">
    <property type="component" value="Unassembled WGS sequence"/>
</dbReference>
<gene>
    <name evidence="2" type="ORF">EYC80_010060</name>
</gene>
<organism evidence="2 3">
    <name type="scientific">Monilinia laxa</name>
    <name type="common">Brown rot fungus</name>
    <name type="synonym">Sclerotinia laxa</name>
    <dbReference type="NCBI Taxonomy" id="61186"/>
    <lineage>
        <taxon>Eukaryota</taxon>
        <taxon>Fungi</taxon>
        <taxon>Dikarya</taxon>
        <taxon>Ascomycota</taxon>
        <taxon>Pezizomycotina</taxon>
        <taxon>Leotiomycetes</taxon>
        <taxon>Helotiales</taxon>
        <taxon>Sclerotiniaceae</taxon>
        <taxon>Monilinia</taxon>
    </lineage>
</organism>
<feature type="region of interest" description="Disordered" evidence="1">
    <location>
        <begin position="32"/>
        <end position="64"/>
    </location>
</feature>
<reference evidence="2 3" key="1">
    <citation type="submission" date="2019-06" db="EMBL/GenBank/DDBJ databases">
        <title>Genome Sequence of the Brown Rot Fungal Pathogen Monilinia laxa.</title>
        <authorList>
            <person name="De Miccolis Angelini R.M."/>
            <person name="Landi L."/>
            <person name="Abate D."/>
            <person name="Pollastro S."/>
            <person name="Romanazzi G."/>
            <person name="Faretra F."/>
        </authorList>
    </citation>
    <scope>NUCLEOTIDE SEQUENCE [LARGE SCALE GENOMIC DNA]</scope>
    <source>
        <strain evidence="2 3">Mlax316</strain>
    </source>
</reference>
<dbReference type="EMBL" id="VIGI01000015">
    <property type="protein sequence ID" value="KAB8291383.1"/>
    <property type="molecule type" value="Genomic_DNA"/>
</dbReference>
<accession>A0A5N6JRI0</accession>
<name>A0A5N6JRI0_MONLA</name>